<protein>
    <submittedName>
        <fullName evidence="1">Uncharacterized protein</fullName>
    </submittedName>
</protein>
<reference evidence="1" key="1">
    <citation type="submission" date="2018-02" db="EMBL/GenBank/DDBJ databases">
        <title>Rhizophora mucronata_Transcriptome.</title>
        <authorList>
            <person name="Meera S.P."/>
            <person name="Sreeshan A."/>
            <person name="Augustine A."/>
        </authorList>
    </citation>
    <scope>NUCLEOTIDE SEQUENCE</scope>
    <source>
        <tissue evidence="1">Leaf</tissue>
    </source>
</reference>
<evidence type="ECO:0000313" key="1">
    <source>
        <dbReference type="EMBL" id="MBX61483.1"/>
    </source>
</evidence>
<sequence length="25" mass="2956">MLSCGHCCHQLLNWNCKIFILMFEA</sequence>
<accession>A0A2P2Q3I9</accession>
<dbReference type="EMBL" id="GGEC01080999">
    <property type="protein sequence ID" value="MBX61483.1"/>
    <property type="molecule type" value="Transcribed_RNA"/>
</dbReference>
<organism evidence="1">
    <name type="scientific">Rhizophora mucronata</name>
    <name type="common">Asiatic mangrove</name>
    <dbReference type="NCBI Taxonomy" id="61149"/>
    <lineage>
        <taxon>Eukaryota</taxon>
        <taxon>Viridiplantae</taxon>
        <taxon>Streptophyta</taxon>
        <taxon>Embryophyta</taxon>
        <taxon>Tracheophyta</taxon>
        <taxon>Spermatophyta</taxon>
        <taxon>Magnoliopsida</taxon>
        <taxon>eudicotyledons</taxon>
        <taxon>Gunneridae</taxon>
        <taxon>Pentapetalae</taxon>
        <taxon>rosids</taxon>
        <taxon>fabids</taxon>
        <taxon>Malpighiales</taxon>
        <taxon>Rhizophoraceae</taxon>
        <taxon>Rhizophora</taxon>
    </lineage>
</organism>
<proteinExistence type="predicted"/>
<dbReference type="AlphaFoldDB" id="A0A2P2Q3I9"/>
<name>A0A2P2Q3I9_RHIMU</name>